<evidence type="ECO:0000313" key="2">
    <source>
        <dbReference type="EMBL" id="XCM83112.1"/>
    </source>
</evidence>
<dbReference type="EMBL" id="CP159872">
    <property type="protein sequence ID" value="XCM83112.1"/>
    <property type="molecule type" value="Genomic_DNA"/>
</dbReference>
<dbReference type="KEGG" id="kcm:ABWK59_31400"/>
<accession>A0AAU8K760</accession>
<name>A0AAU8K760_9ACTN</name>
<organism evidence="2">
    <name type="scientific">Kitasatospora camelliae</name>
    <dbReference type="NCBI Taxonomy" id="3156397"/>
    <lineage>
        <taxon>Bacteria</taxon>
        <taxon>Bacillati</taxon>
        <taxon>Actinomycetota</taxon>
        <taxon>Actinomycetes</taxon>
        <taxon>Kitasatosporales</taxon>
        <taxon>Streptomycetaceae</taxon>
        <taxon>Kitasatospora</taxon>
    </lineage>
</organism>
<gene>
    <name evidence="2" type="ORF">ABWK59_31400</name>
</gene>
<feature type="signal peptide" evidence="1">
    <location>
        <begin position="1"/>
        <end position="20"/>
    </location>
</feature>
<protein>
    <submittedName>
        <fullName evidence="2">Uncharacterized protein</fullName>
    </submittedName>
</protein>
<dbReference type="AlphaFoldDB" id="A0AAU8K760"/>
<feature type="chain" id="PRO_5043583023" evidence="1">
    <location>
        <begin position="21"/>
        <end position="60"/>
    </location>
</feature>
<evidence type="ECO:0000256" key="1">
    <source>
        <dbReference type="SAM" id="SignalP"/>
    </source>
</evidence>
<keyword evidence="1" id="KW-0732">Signal</keyword>
<proteinExistence type="predicted"/>
<dbReference type="RefSeq" id="WP_354644047.1">
    <property type="nucleotide sequence ID" value="NZ_CP159872.1"/>
</dbReference>
<reference evidence="2" key="1">
    <citation type="submission" date="2024-06" db="EMBL/GenBank/DDBJ databases">
        <title>The genome sequences of Kitasatospora sp. strain HUAS MG31.</title>
        <authorList>
            <person name="Mo P."/>
        </authorList>
    </citation>
    <scope>NUCLEOTIDE SEQUENCE</scope>
    <source>
        <strain evidence="2">HUAS MG31</strain>
    </source>
</reference>
<sequence>MVGKLLLVTALGTVAGTALLVGGPPSSPPAEAADTPRTEMSIVSAAIDPEIPSRVRVELV</sequence>